<dbReference type="Gene3D" id="1.50.10.10">
    <property type="match status" value="2"/>
</dbReference>
<feature type="domain" description="Mannosylglycerate hydrolase MGH1-like glycoside hydrolase" evidence="1">
    <location>
        <begin position="701"/>
        <end position="871"/>
    </location>
</feature>
<dbReference type="SUPFAM" id="SSF48208">
    <property type="entry name" value="Six-hairpin glycosidases"/>
    <property type="match status" value="1"/>
</dbReference>
<dbReference type="GO" id="GO:0004573">
    <property type="term" value="F:Glc3Man9GlcNAc2 oligosaccharide glucosidase activity"/>
    <property type="evidence" value="ECO:0007669"/>
    <property type="project" value="InterPro"/>
</dbReference>
<dbReference type="PANTHER" id="PTHR10412">
    <property type="entry name" value="MANNOSYL-OLIGOSACCHARIDE GLUCOSIDASE"/>
    <property type="match status" value="1"/>
</dbReference>
<feature type="domain" description="Mannosylglycerate hydrolase MGH1-like glycoside hydrolase" evidence="1">
    <location>
        <begin position="429"/>
        <end position="534"/>
    </location>
</feature>
<gene>
    <name evidence="2" type="ORF">HJG54_24200</name>
</gene>
<organism evidence="2">
    <name type="scientific">Leptolyngbya sp. NK1-12</name>
    <dbReference type="NCBI Taxonomy" id="2547451"/>
    <lineage>
        <taxon>Bacteria</taxon>
        <taxon>Bacillati</taxon>
        <taxon>Cyanobacteriota</taxon>
        <taxon>Cyanophyceae</taxon>
        <taxon>Leptolyngbyales</taxon>
        <taxon>Leptolyngbyaceae</taxon>
        <taxon>Leptolyngbya group</taxon>
        <taxon>Leptolyngbya</taxon>
    </lineage>
</organism>
<accession>A0AA96WWY6</accession>
<dbReference type="RefSeq" id="WP_316431791.1">
    <property type="nucleotide sequence ID" value="NZ_CP053586.1"/>
</dbReference>
<dbReference type="PANTHER" id="PTHR10412:SF10">
    <property type="entry name" value="GLYCOSYL HYDROLASE FAMILY 63 C-TERMINAL DOMAIN-CONTAINING PROTEIN"/>
    <property type="match status" value="1"/>
</dbReference>
<reference evidence="2" key="1">
    <citation type="submission" date="2020-05" db="EMBL/GenBank/DDBJ databases">
        <authorList>
            <person name="Zhu T."/>
            <person name="Keshari N."/>
            <person name="Lu X."/>
        </authorList>
    </citation>
    <scope>NUCLEOTIDE SEQUENCE</scope>
    <source>
        <strain evidence="2">NK1-12</strain>
    </source>
</reference>
<dbReference type="Pfam" id="PF22422">
    <property type="entry name" value="MGH1-like_GH"/>
    <property type="match status" value="2"/>
</dbReference>
<dbReference type="InterPro" id="IPR008928">
    <property type="entry name" value="6-hairpin_glycosidase_sf"/>
</dbReference>
<dbReference type="InterPro" id="IPR054491">
    <property type="entry name" value="MGH1-like_GH"/>
</dbReference>
<evidence type="ECO:0000259" key="1">
    <source>
        <dbReference type="Pfam" id="PF22422"/>
    </source>
</evidence>
<sequence>MTAEHERLAAARAGQVAWKKWGPYLSDRQWGTVREDYSPYGEAWDYFSHDQARSRAYRWGEDGIGGISDDRQLLCFGIALWNGNDAILKERLFGLTGTEGNHGEDVKEYYFYLDSTPTHSYMKFLYKYPQRAYPYGQLVEENRRRSRRDPEFELIDTGVFDEDRYFDVQVEYAKAAAEDVLIQISVTNRGPEAHPLHVLPSLWFRNTWSWDEQAAKPILRKLEERPFAAIEAVHPVLGRYLLDCEQSLAANMALLFTENETNHQQLYGAPNASAYVKDGIHNFLIHGQPEAVNPAQVGTKAAVDYQMRIAAGETRVIRLRFRRDTGEVSESAFAVETFDQVLRQRQQEADEFYARIAPYEMSQDLRAVQRQAFAGMLWNKQYYSYSVDRWLKGDPTMPTPSLERRRGRNHQWIHLETEDVLSMCDKWEYPWFAAWDLAFHTIPLAMIDPEFAKTQLDLMTREWYMHPNGQIPAYEWAFGDVNPPVHAWATWRVYKIEQKMTGKGDRLFLERVFHKLLLNFTWWVNRKDREGSNVFEGGFLGLDNIGVFDRSAPLPTGGHIEQSDGTSWMGMYCLNMLTIALELAKQNPAYEDMATKFFEHFLYIADAMNHIGGDGAQLWDDEDGFYYDVLHLPNGERLRMKVRSLVGLIPLFAVSTLEPALLNQLPGFKERLEWFVANRPDLCRNIASLETEGMGARRLLAIAHPEKLRRILERMLDEAEFFSPYGIRSVSRYHAEHPYIFEAGGQQHRVDYEPAESSSGLFGGNSNWRGPVWFPVNFLLIEALQQFHHYLGDDFQVECPQGSGQMLNLWQVAAELAQRLTHIFGRNQMGQRPVHGGHSKFQSDPHWRDLILFYEYFHGDNGAGIGASHQTGWTGLIAKLIQQCSEYHDSYTPISDLSHASAAPS</sequence>
<protein>
    <submittedName>
        <fullName evidence="2">Glucosidase</fullName>
    </submittedName>
</protein>
<dbReference type="InterPro" id="IPR004888">
    <property type="entry name" value="Glycoside_hydrolase_63"/>
</dbReference>
<dbReference type="AlphaFoldDB" id="A0AA96WWY6"/>
<evidence type="ECO:0000313" key="2">
    <source>
        <dbReference type="EMBL" id="WNZ25632.1"/>
    </source>
</evidence>
<dbReference type="InterPro" id="IPR012341">
    <property type="entry name" value="6hp_glycosidase-like_sf"/>
</dbReference>
<proteinExistence type="predicted"/>
<dbReference type="GO" id="GO:0009311">
    <property type="term" value="P:oligosaccharide metabolic process"/>
    <property type="evidence" value="ECO:0007669"/>
    <property type="project" value="InterPro"/>
</dbReference>
<dbReference type="EMBL" id="CP053586">
    <property type="protein sequence ID" value="WNZ25632.1"/>
    <property type="molecule type" value="Genomic_DNA"/>
</dbReference>
<name>A0AA96WWY6_9CYAN</name>